<proteinExistence type="predicted"/>
<evidence type="ECO:0000313" key="3">
    <source>
        <dbReference type="Proteomes" id="UP000241690"/>
    </source>
</evidence>
<organism evidence="2 3">
    <name type="scientific">Trichoderma harzianum CBS 226.95</name>
    <dbReference type="NCBI Taxonomy" id="983964"/>
    <lineage>
        <taxon>Eukaryota</taxon>
        <taxon>Fungi</taxon>
        <taxon>Dikarya</taxon>
        <taxon>Ascomycota</taxon>
        <taxon>Pezizomycotina</taxon>
        <taxon>Sordariomycetes</taxon>
        <taxon>Hypocreomycetidae</taxon>
        <taxon>Hypocreales</taxon>
        <taxon>Hypocreaceae</taxon>
        <taxon>Trichoderma</taxon>
    </lineage>
</organism>
<dbReference type="AlphaFoldDB" id="A0A2T4AAS3"/>
<dbReference type="RefSeq" id="XP_024773854.1">
    <property type="nucleotide sequence ID" value="XM_024915278.1"/>
</dbReference>
<sequence length="143" mass="16118">MLEDTVSGAWAWMKPAMGMGWCQSRLPHFCFSLSCLLRLASPLEEESEGKERMHSGSAGHKAERDGRRTEGSRTRSGLTWGRSRWAHERTKRKGRVFVRFCVGETAGRSEWEKGNRICLAGLLGGRKRLRLLVGRGARGARRC</sequence>
<reference evidence="2 3" key="1">
    <citation type="submission" date="2016-07" db="EMBL/GenBank/DDBJ databases">
        <title>Multiple horizontal gene transfer events from other fungi enriched the ability of initially mycotrophic Trichoderma (Ascomycota) to feed on dead plant biomass.</title>
        <authorList>
            <consortium name="DOE Joint Genome Institute"/>
            <person name="Aerts A."/>
            <person name="Atanasova L."/>
            <person name="Chenthamara K."/>
            <person name="Zhang J."/>
            <person name="Grujic M."/>
            <person name="Henrissat B."/>
            <person name="Kuo A."/>
            <person name="Salamov A."/>
            <person name="Lipzen A."/>
            <person name="Labutti K."/>
            <person name="Barry K."/>
            <person name="Miao Y."/>
            <person name="Rahimi M.J."/>
            <person name="Shen Q."/>
            <person name="Grigoriev I.V."/>
            <person name="Kubicek C.P."/>
            <person name="Druzhinina I.S."/>
        </authorList>
    </citation>
    <scope>NUCLEOTIDE SEQUENCE [LARGE SCALE GENOMIC DNA]</scope>
    <source>
        <strain evidence="2 3">CBS 226.95</strain>
    </source>
</reference>
<dbReference type="GeneID" id="36623845"/>
<gene>
    <name evidence="2" type="ORF">M431DRAFT_451890</name>
</gene>
<protein>
    <submittedName>
        <fullName evidence="2">Uncharacterized protein</fullName>
    </submittedName>
</protein>
<feature type="compositionally biased region" description="Basic and acidic residues" evidence="1">
    <location>
        <begin position="49"/>
        <end position="73"/>
    </location>
</feature>
<feature type="region of interest" description="Disordered" evidence="1">
    <location>
        <begin position="47"/>
        <end position="76"/>
    </location>
</feature>
<evidence type="ECO:0000313" key="2">
    <source>
        <dbReference type="EMBL" id="PTB54177.1"/>
    </source>
</evidence>
<dbReference type="EMBL" id="KZ679681">
    <property type="protein sequence ID" value="PTB54177.1"/>
    <property type="molecule type" value="Genomic_DNA"/>
</dbReference>
<dbReference type="Proteomes" id="UP000241690">
    <property type="component" value="Unassembled WGS sequence"/>
</dbReference>
<evidence type="ECO:0000256" key="1">
    <source>
        <dbReference type="SAM" id="MobiDB-lite"/>
    </source>
</evidence>
<accession>A0A2T4AAS3</accession>
<keyword evidence="3" id="KW-1185">Reference proteome</keyword>
<name>A0A2T4AAS3_TRIHA</name>